<dbReference type="Proteomes" id="UP000076532">
    <property type="component" value="Unassembled WGS sequence"/>
</dbReference>
<dbReference type="STRING" id="436010.A0A166T869"/>
<gene>
    <name evidence="1" type="ORF">FIBSPDRAFT_946048</name>
</gene>
<accession>A0A166T869</accession>
<sequence length="245" mass="26937">MSSATVVAIAILENPRVVSATQAKSVTFNVQMWLDEKHRLTGAFRFFNVNEVEFTDVGIYFIHASISRFRSEASVTPSDGTGENSQDDQPEYDIVGDINWTLECSLGSTQGTVLTTDGVDKFDLEPQQYTAAFKDNFRRDPSISTLPITCWIPDSPRYKNSKKPCPRASSNVSLEGYITEVVRAEAGAALRFKVDVHSVSFMGRASVPPKVPSTPSSAAQTPVKWGGFKFSYDDVGTEGCYDVYS</sequence>
<dbReference type="OrthoDB" id="2652955at2759"/>
<evidence type="ECO:0000313" key="1">
    <source>
        <dbReference type="EMBL" id="KZP30310.1"/>
    </source>
</evidence>
<organism evidence="1 2">
    <name type="scientific">Athelia psychrophila</name>
    <dbReference type="NCBI Taxonomy" id="1759441"/>
    <lineage>
        <taxon>Eukaryota</taxon>
        <taxon>Fungi</taxon>
        <taxon>Dikarya</taxon>
        <taxon>Basidiomycota</taxon>
        <taxon>Agaricomycotina</taxon>
        <taxon>Agaricomycetes</taxon>
        <taxon>Agaricomycetidae</taxon>
        <taxon>Atheliales</taxon>
        <taxon>Atheliaceae</taxon>
        <taxon>Athelia</taxon>
    </lineage>
</organism>
<dbReference type="EMBL" id="KV417494">
    <property type="protein sequence ID" value="KZP30310.1"/>
    <property type="molecule type" value="Genomic_DNA"/>
</dbReference>
<proteinExistence type="predicted"/>
<keyword evidence="2" id="KW-1185">Reference proteome</keyword>
<evidence type="ECO:0000313" key="2">
    <source>
        <dbReference type="Proteomes" id="UP000076532"/>
    </source>
</evidence>
<protein>
    <submittedName>
        <fullName evidence="1">Uncharacterized protein</fullName>
    </submittedName>
</protein>
<dbReference type="AlphaFoldDB" id="A0A166T869"/>
<name>A0A166T869_9AGAM</name>
<reference evidence="1 2" key="1">
    <citation type="journal article" date="2016" name="Mol. Biol. Evol.">
        <title>Comparative Genomics of Early-Diverging Mushroom-Forming Fungi Provides Insights into the Origins of Lignocellulose Decay Capabilities.</title>
        <authorList>
            <person name="Nagy L.G."/>
            <person name="Riley R."/>
            <person name="Tritt A."/>
            <person name="Adam C."/>
            <person name="Daum C."/>
            <person name="Floudas D."/>
            <person name="Sun H."/>
            <person name="Yadav J.S."/>
            <person name="Pangilinan J."/>
            <person name="Larsson K.H."/>
            <person name="Matsuura K."/>
            <person name="Barry K."/>
            <person name="Labutti K."/>
            <person name="Kuo R."/>
            <person name="Ohm R.A."/>
            <person name="Bhattacharya S.S."/>
            <person name="Shirouzu T."/>
            <person name="Yoshinaga Y."/>
            <person name="Martin F.M."/>
            <person name="Grigoriev I.V."/>
            <person name="Hibbett D.S."/>
        </authorList>
    </citation>
    <scope>NUCLEOTIDE SEQUENCE [LARGE SCALE GENOMIC DNA]</scope>
    <source>
        <strain evidence="1 2">CBS 109695</strain>
    </source>
</reference>